<reference evidence="3" key="1">
    <citation type="submission" date="2016-11" db="UniProtKB">
        <authorList>
            <consortium name="WormBaseParasite"/>
        </authorList>
    </citation>
    <scope>IDENTIFICATION</scope>
</reference>
<dbReference type="AlphaFoldDB" id="A0A1I8C3F9"/>
<feature type="transmembrane region" description="Helical" evidence="1">
    <location>
        <begin position="38"/>
        <end position="62"/>
    </location>
</feature>
<name>A0A1I8C3F9_MELHA</name>
<dbReference type="Proteomes" id="UP000095281">
    <property type="component" value="Unplaced"/>
</dbReference>
<sequence length="110" mass="12985">MVICLISTTPCPLFIGTYKLFLQYLIIPLEVDNPIPYIIVYTIFNSYYVLIQCIEDICLFIISKDFRKLVKKQFLKNTQTNVVATRVYVTQNSQQQRMRQLNTQRNNLVN</sequence>
<keyword evidence="1" id="KW-0812">Transmembrane</keyword>
<keyword evidence="1" id="KW-1133">Transmembrane helix</keyword>
<dbReference type="WBParaSite" id="MhA1_Contig998.frz3.gene7">
    <property type="protein sequence ID" value="MhA1_Contig998.frz3.gene7"/>
    <property type="gene ID" value="MhA1_Contig998.frz3.gene7"/>
</dbReference>
<evidence type="ECO:0000313" key="2">
    <source>
        <dbReference type="Proteomes" id="UP000095281"/>
    </source>
</evidence>
<evidence type="ECO:0000256" key="1">
    <source>
        <dbReference type="SAM" id="Phobius"/>
    </source>
</evidence>
<keyword evidence="1" id="KW-0472">Membrane</keyword>
<keyword evidence="2" id="KW-1185">Reference proteome</keyword>
<evidence type="ECO:0000313" key="3">
    <source>
        <dbReference type="WBParaSite" id="MhA1_Contig998.frz3.gene7"/>
    </source>
</evidence>
<organism evidence="2 3">
    <name type="scientific">Meloidogyne hapla</name>
    <name type="common">Root-knot nematode worm</name>
    <dbReference type="NCBI Taxonomy" id="6305"/>
    <lineage>
        <taxon>Eukaryota</taxon>
        <taxon>Metazoa</taxon>
        <taxon>Ecdysozoa</taxon>
        <taxon>Nematoda</taxon>
        <taxon>Chromadorea</taxon>
        <taxon>Rhabditida</taxon>
        <taxon>Tylenchina</taxon>
        <taxon>Tylenchomorpha</taxon>
        <taxon>Tylenchoidea</taxon>
        <taxon>Meloidogynidae</taxon>
        <taxon>Meloidogyninae</taxon>
        <taxon>Meloidogyne</taxon>
    </lineage>
</organism>
<protein>
    <submittedName>
        <fullName evidence="3">Transmembrane protein</fullName>
    </submittedName>
</protein>
<proteinExistence type="predicted"/>
<accession>A0A1I8C3F9</accession>